<dbReference type="KEGG" id="bsol:FSW04_22255"/>
<evidence type="ECO:0000259" key="2">
    <source>
        <dbReference type="PROSITE" id="PS50006"/>
    </source>
</evidence>
<gene>
    <name evidence="3" type="ORF">FSW04_22255</name>
</gene>
<dbReference type="SMART" id="SM00240">
    <property type="entry name" value="FHA"/>
    <property type="match status" value="1"/>
</dbReference>
<evidence type="ECO:0000313" key="4">
    <source>
        <dbReference type="Proteomes" id="UP000321805"/>
    </source>
</evidence>
<dbReference type="Gene3D" id="2.60.200.20">
    <property type="match status" value="1"/>
</dbReference>
<feature type="domain" description="FHA" evidence="2">
    <location>
        <begin position="104"/>
        <end position="153"/>
    </location>
</feature>
<dbReference type="EMBL" id="CP042430">
    <property type="protein sequence ID" value="QEC50023.1"/>
    <property type="molecule type" value="Genomic_DNA"/>
</dbReference>
<reference evidence="3 4" key="1">
    <citation type="journal article" date="2018" name="J. Microbiol.">
        <title>Baekduia soli gen. nov., sp. nov., a novel bacterium isolated from the soil of Baekdu Mountain and proposal of a novel family name, Baekduiaceae fam. nov.</title>
        <authorList>
            <person name="An D.S."/>
            <person name="Siddiqi M.Z."/>
            <person name="Kim K.H."/>
            <person name="Yu H.S."/>
            <person name="Im W.T."/>
        </authorList>
    </citation>
    <scope>NUCLEOTIDE SEQUENCE [LARGE SCALE GENOMIC DNA]</scope>
    <source>
        <strain evidence="3 4">BR7-21</strain>
    </source>
</reference>
<dbReference type="PANTHER" id="PTHR23308">
    <property type="entry name" value="NUCLEAR INHIBITOR OF PROTEIN PHOSPHATASE-1"/>
    <property type="match status" value="1"/>
</dbReference>
<proteinExistence type="predicted"/>
<name>A0A5B8UA13_9ACTN</name>
<dbReference type="InterPro" id="IPR050923">
    <property type="entry name" value="Cell_Proc_Reg/RNA_Proc"/>
</dbReference>
<protein>
    <submittedName>
        <fullName evidence="3">FHA domain-containing protein</fullName>
    </submittedName>
</protein>
<evidence type="ECO:0000256" key="1">
    <source>
        <dbReference type="ARBA" id="ARBA00022553"/>
    </source>
</evidence>
<accession>A0A5B8UA13</accession>
<dbReference type="InterPro" id="IPR000253">
    <property type="entry name" value="FHA_dom"/>
</dbReference>
<dbReference type="AlphaFoldDB" id="A0A5B8UA13"/>
<keyword evidence="1" id="KW-0597">Phosphoprotein</keyword>
<dbReference type="PROSITE" id="PS50006">
    <property type="entry name" value="FHA_DOMAIN"/>
    <property type="match status" value="1"/>
</dbReference>
<dbReference type="Pfam" id="PF00498">
    <property type="entry name" value="FHA"/>
    <property type="match status" value="1"/>
</dbReference>
<dbReference type="Pfam" id="PF07295">
    <property type="entry name" value="DUF1451"/>
    <property type="match status" value="1"/>
</dbReference>
<sequence>MMESLTSGTLAGTGSFRCEQCGYVVTLAATEELPACAGCGGSHFVRASLFGGGRFERRGTEAPSAQERAELITAARSGITEPGQYLAYEDAGRVCVVALEKEWTRVGRSLAADVRFDDPTVSRRHALIVRQPDGVRVLDDRSLNGVFVNGERVEWRALRDGDEIVVGRYRLHYLVLTPEGTGAAPASPPGLQTAG</sequence>
<dbReference type="OrthoDB" id="9815925at2"/>
<dbReference type="Proteomes" id="UP000321805">
    <property type="component" value="Chromosome"/>
</dbReference>
<organism evidence="3 4">
    <name type="scientific">Baekduia soli</name>
    <dbReference type="NCBI Taxonomy" id="496014"/>
    <lineage>
        <taxon>Bacteria</taxon>
        <taxon>Bacillati</taxon>
        <taxon>Actinomycetota</taxon>
        <taxon>Thermoleophilia</taxon>
        <taxon>Solirubrobacterales</taxon>
        <taxon>Baekduiaceae</taxon>
        <taxon>Baekduia</taxon>
    </lineage>
</organism>
<evidence type="ECO:0000313" key="3">
    <source>
        <dbReference type="EMBL" id="QEC50023.1"/>
    </source>
</evidence>
<keyword evidence="4" id="KW-1185">Reference proteome</keyword>
<dbReference type="InterPro" id="IPR008984">
    <property type="entry name" value="SMAD_FHA_dom_sf"/>
</dbReference>
<dbReference type="CDD" id="cd00060">
    <property type="entry name" value="FHA"/>
    <property type="match status" value="1"/>
</dbReference>
<dbReference type="SUPFAM" id="SSF49879">
    <property type="entry name" value="SMAD/FHA domain"/>
    <property type="match status" value="1"/>
</dbReference>
<dbReference type="InterPro" id="IPR009912">
    <property type="entry name" value="DUF1451"/>
</dbReference>